<feature type="signal peptide" evidence="2">
    <location>
        <begin position="1"/>
        <end position="25"/>
    </location>
</feature>
<feature type="chain" id="PRO_5044291432" evidence="2">
    <location>
        <begin position="26"/>
        <end position="289"/>
    </location>
</feature>
<dbReference type="EnsemblProtists" id="EOD22879">
    <property type="protein sequence ID" value="EOD22879"/>
    <property type="gene ID" value="EMIHUDRAFT_432070"/>
</dbReference>
<dbReference type="PANTHER" id="PTHR43313">
    <property type="entry name" value="SHORT-CHAIN DEHYDROGENASE/REDUCTASE FAMILY 9C"/>
    <property type="match status" value="1"/>
</dbReference>
<sequence length="289" mass="30400">MHPVSALAAIPVALLLSSRLRFLHPKFSVPDPTTCAVLITGVSGGFGAAFGNDLAGLGFIVYGTVRKQDDADALAAGGVIRPVVLDVSRPEDVTAAVDRIGSELRAEGRRLCAVVNNAGLTGMDRTRHLKTEVVGAEHYERVFNTNVMGMVQVTEAFLPLLKVASGRVVNIGSYFGSFAPGIPPFAPYIASKHAVEGLTDVWRRALRGAGISVSLVKPGDFSTKLNPLPGAKKDLTPVVEAVRDAITSPSPLARYHVGSVAVKLKGLPVAIACRLLQVVPDVVVDAVLR</sequence>
<dbReference type="KEGG" id="ehx:EMIHUDRAFT_432070"/>
<evidence type="ECO:0000313" key="3">
    <source>
        <dbReference type="EnsemblProtists" id="EOD22879"/>
    </source>
</evidence>
<reference evidence="3" key="2">
    <citation type="submission" date="2024-10" db="UniProtKB">
        <authorList>
            <consortium name="EnsemblProtists"/>
        </authorList>
    </citation>
    <scope>IDENTIFICATION</scope>
</reference>
<dbReference type="Gene3D" id="3.40.50.720">
    <property type="entry name" value="NAD(P)-binding Rossmann-like Domain"/>
    <property type="match status" value="1"/>
</dbReference>
<evidence type="ECO:0000313" key="4">
    <source>
        <dbReference type="Proteomes" id="UP000013827"/>
    </source>
</evidence>
<accession>A0A0D3JH94</accession>
<dbReference type="GO" id="GO:0016491">
    <property type="term" value="F:oxidoreductase activity"/>
    <property type="evidence" value="ECO:0007669"/>
    <property type="project" value="TreeGrafter"/>
</dbReference>
<dbReference type="SUPFAM" id="SSF51735">
    <property type="entry name" value="NAD(P)-binding Rossmann-fold domains"/>
    <property type="match status" value="1"/>
</dbReference>
<evidence type="ECO:0000256" key="2">
    <source>
        <dbReference type="SAM" id="SignalP"/>
    </source>
</evidence>
<keyword evidence="2" id="KW-0732">Signal</keyword>
<dbReference type="STRING" id="2903.R1EPT0"/>
<reference evidence="4" key="1">
    <citation type="journal article" date="2013" name="Nature">
        <title>Pan genome of the phytoplankton Emiliania underpins its global distribution.</title>
        <authorList>
            <person name="Read B.A."/>
            <person name="Kegel J."/>
            <person name="Klute M.J."/>
            <person name="Kuo A."/>
            <person name="Lefebvre S.C."/>
            <person name="Maumus F."/>
            <person name="Mayer C."/>
            <person name="Miller J."/>
            <person name="Monier A."/>
            <person name="Salamov A."/>
            <person name="Young J."/>
            <person name="Aguilar M."/>
            <person name="Claverie J.M."/>
            <person name="Frickenhaus S."/>
            <person name="Gonzalez K."/>
            <person name="Herman E.K."/>
            <person name="Lin Y.C."/>
            <person name="Napier J."/>
            <person name="Ogata H."/>
            <person name="Sarno A.F."/>
            <person name="Shmutz J."/>
            <person name="Schroeder D."/>
            <person name="de Vargas C."/>
            <person name="Verret F."/>
            <person name="von Dassow P."/>
            <person name="Valentin K."/>
            <person name="Van de Peer Y."/>
            <person name="Wheeler G."/>
            <person name="Dacks J.B."/>
            <person name="Delwiche C.F."/>
            <person name="Dyhrman S.T."/>
            <person name="Glockner G."/>
            <person name="John U."/>
            <person name="Richards T."/>
            <person name="Worden A.Z."/>
            <person name="Zhang X."/>
            <person name="Grigoriev I.V."/>
            <person name="Allen A.E."/>
            <person name="Bidle K."/>
            <person name="Borodovsky M."/>
            <person name="Bowler C."/>
            <person name="Brownlee C."/>
            <person name="Cock J.M."/>
            <person name="Elias M."/>
            <person name="Gladyshev V.N."/>
            <person name="Groth M."/>
            <person name="Guda C."/>
            <person name="Hadaegh A."/>
            <person name="Iglesias-Rodriguez M.D."/>
            <person name="Jenkins J."/>
            <person name="Jones B.M."/>
            <person name="Lawson T."/>
            <person name="Leese F."/>
            <person name="Lindquist E."/>
            <person name="Lobanov A."/>
            <person name="Lomsadze A."/>
            <person name="Malik S.B."/>
            <person name="Marsh M.E."/>
            <person name="Mackinder L."/>
            <person name="Mock T."/>
            <person name="Mueller-Roeber B."/>
            <person name="Pagarete A."/>
            <person name="Parker M."/>
            <person name="Probert I."/>
            <person name="Quesneville H."/>
            <person name="Raines C."/>
            <person name="Rensing S.A."/>
            <person name="Riano-Pachon D.M."/>
            <person name="Richier S."/>
            <person name="Rokitta S."/>
            <person name="Shiraiwa Y."/>
            <person name="Soanes D.M."/>
            <person name="van der Giezen M."/>
            <person name="Wahlund T.M."/>
            <person name="Williams B."/>
            <person name="Wilson W."/>
            <person name="Wolfe G."/>
            <person name="Wurch L.L."/>
        </authorList>
    </citation>
    <scope>NUCLEOTIDE SEQUENCE</scope>
</reference>
<dbReference type="PANTHER" id="PTHR43313:SF1">
    <property type="entry name" value="3BETA-HYDROXYSTEROID DEHYDROGENASE DHS-16"/>
    <property type="match status" value="1"/>
</dbReference>
<dbReference type="OMA" id="IMADITM"/>
<dbReference type="AlphaFoldDB" id="A0A0D3JH94"/>
<name>A0A0D3JH94_EMIH1</name>
<protein>
    <submittedName>
        <fullName evidence="3">Uncharacterized protein</fullName>
    </submittedName>
</protein>
<dbReference type="Pfam" id="PF00106">
    <property type="entry name" value="adh_short"/>
    <property type="match status" value="1"/>
</dbReference>
<dbReference type="eggNOG" id="KOG1610">
    <property type="taxonomic scope" value="Eukaryota"/>
</dbReference>
<keyword evidence="4" id="KW-1185">Reference proteome</keyword>
<dbReference type="HOGENOM" id="CLU_964525_0_0_1"/>
<dbReference type="GO" id="GO:0008202">
    <property type="term" value="P:steroid metabolic process"/>
    <property type="evidence" value="ECO:0007669"/>
    <property type="project" value="TreeGrafter"/>
</dbReference>
<organism evidence="3 4">
    <name type="scientific">Emiliania huxleyi (strain CCMP1516)</name>
    <dbReference type="NCBI Taxonomy" id="280463"/>
    <lineage>
        <taxon>Eukaryota</taxon>
        <taxon>Haptista</taxon>
        <taxon>Haptophyta</taxon>
        <taxon>Prymnesiophyceae</taxon>
        <taxon>Isochrysidales</taxon>
        <taxon>Noelaerhabdaceae</taxon>
        <taxon>Emiliania</taxon>
    </lineage>
</organism>
<proteinExistence type="inferred from homology"/>
<dbReference type="PRINTS" id="PR00081">
    <property type="entry name" value="GDHRDH"/>
</dbReference>
<dbReference type="PaxDb" id="2903-EOD22879"/>
<dbReference type="GeneID" id="17268426"/>
<comment type="similarity">
    <text evidence="1">Belongs to the short-chain dehydrogenases/reductases (SDR) family.</text>
</comment>
<dbReference type="PRINTS" id="PR00080">
    <property type="entry name" value="SDRFAMILY"/>
</dbReference>
<dbReference type="InterPro" id="IPR002347">
    <property type="entry name" value="SDR_fam"/>
</dbReference>
<dbReference type="Proteomes" id="UP000013827">
    <property type="component" value="Unassembled WGS sequence"/>
</dbReference>
<dbReference type="RefSeq" id="XP_005775308.1">
    <property type="nucleotide sequence ID" value="XM_005775251.1"/>
</dbReference>
<evidence type="ECO:0000256" key="1">
    <source>
        <dbReference type="RuleBase" id="RU000363"/>
    </source>
</evidence>
<dbReference type="InterPro" id="IPR036291">
    <property type="entry name" value="NAD(P)-bd_dom_sf"/>
</dbReference>